<feature type="compositionally biased region" description="Polar residues" evidence="1">
    <location>
        <begin position="1"/>
        <end position="12"/>
    </location>
</feature>
<keyword evidence="5" id="KW-1185">Reference proteome</keyword>
<protein>
    <submittedName>
        <fullName evidence="4">Peptidoglycan/LPS O-acetylase OafA/YrhL</fullName>
    </submittedName>
</protein>
<dbReference type="Proteomes" id="UP000567795">
    <property type="component" value="Unassembled WGS sequence"/>
</dbReference>
<dbReference type="PANTHER" id="PTHR23028">
    <property type="entry name" value="ACETYLTRANSFERASE"/>
    <property type="match status" value="1"/>
</dbReference>
<reference evidence="4 5" key="1">
    <citation type="submission" date="2020-07" db="EMBL/GenBank/DDBJ databases">
        <title>Sequencing the genomes of 1000 actinobacteria strains.</title>
        <authorList>
            <person name="Klenk H.-P."/>
        </authorList>
    </citation>
    <scope>NUCLEOTIDE SEQUENCE [LARGE SCALE GENOMIC DNA]</scope>
    <source>
        <strain evidence="4 5">DSM 42178</strain>
    </source>
</reference>
<feature type="region of interest" description="Disordered" evidence="1">
    <location>
        <begin position="1"/>
        <end position="27"/>
    </location>
</feature>
<evidence type="ECO:0000256" key="1">
    <source>
        <dbReference type="SAM" id="MobiDB-lite"/>
    </source>
</evidence>
<dbReference type="InterPro" id="IPR002656">
    <property type="entry name" value="Acyl_transf_3_dom"/>
</dbReference>
<feature type="compositionally biased region" description="Low complexity" evidence="1">
    <location>
        <begin position="384"/>
        <end position="401"/>
    </location>
</feature>
<dbReference type="AlphaFoldDB" id="A0A853A187"/>
<dbReference type="EMBL" id="JACBZD010000002">
    <property type="protein sequence ID" value="NYI07897.1"/>
    <property type="molecule type" value="Genomic_DNA"/>
</dbReference>
<dbReference type="RefSeq" id="WP_179816822.1">
    <property type="nucleotide sequence ID" value="NZ_JACBZD010000002.1"/>
</dbReference>
<evidence type="ECO:0000313" key="4">
    <source>
        <dbReference type="EMBL" id="NYI07897.1"/>
    </source>
</evidence>
<feature type="transmembrane region" description="Helical" evidence="2">
    <location>
        <begin position="77"/>
        <end position="103"/>
    </location>
</feature>
<dbReference type="PANTHER" id="PTHR23028:SF53">
    <property type="entry name" value="ACYL_TRANSF_3 DOMAIN-CONTAINING PROTEIN"/>
    <property type="match status" value="1"/>
</dbReference>
<feature type="transmembrane region" description="Helical" evidence="2">
    <location>
        <begin position="248"/>
        <end position="268"/>
    </location>
</feature>
<keyword evidence="2" id="KW-1133">Transmembrane helix</keyword>
<dbReference type="GO" id="GO:0016020">
    <property type="term" value="C:membrane"/>
    <property type="evidence" value="ECO:0007669"/>
    <property type="project" value="TreeGrafter"/>
</dbReference>
<comment type="caution">
    <text evidence="4">The sequence shown here is derived from an EMBL/GenBank/DDBJ whole genome shotgun (WGS) entry which is preliminary data.</text>
</comment>
<dbReference type="InterPro" id="IPR050879">
    <property type="entry name" value="Acyltransferase_3"/>
</dbReference>
<sequence>MPPTAPTAQEHTATPPQAGLPAPGGGRSAGRGAPRLYALDGLRLVAALMVVAYHYMAYGANSDVTGWGGDPADHFPAPVSAAASYGFLGVELFFLISGFVICMSCWGRSPKEFLVSRVTRLFPAYWLAILVTTAVMNIAPVVYDPPELTLVLSNLTMFQEAFNVGHIDGVYWSLWAELRFYLIFGIVVAMGTTYQRVLLFCGIWAVASVLSDQAELPLLDLLAQPRYAPFFIAGVVMYLMHRFRPNPMLWGLLIFCWLVAQHRTWALINQAQESLSHQLSWEVALGFVTAFFLLVLLVALGKLDFVRWGWLTTAGAITYPLYLLHENIGWTVIHVLSDRVPSWAIVAGLVPALMLLSWLVHRLVERPVGRALRRQMMRPRPSIADGGAPAAKPVPAKPLGATGAAPGPQEATEPEPVHAGAGAGRAHSAP</sequence>
<feature type="transmembrane region" description="Helical" evidence="2">
    <location>
        <begin position="124"/>
        <end position="143"/>
    </location>
</feature>
<feature type="transmembrane region" description="Helical" evidence="2">
    <location>
        <begin position="280"/>
        <end position="300"/>
    </location>
</feature>
<dbReference type="GO" id="GO:0009103">
    <property type="term" value="P:lipopolysaccharide biosynthetic process"/>
    <property type="evidence" value="ECO:0007669"/>
    <property type="project" value="TreeGrafter"/>
</dbReference>
<feature type="transmembrane region" description="Helical" evidence="2">
    <location>
        <begin position="305"/>
        <end position="323"/>
    </location>
</feature>
<feature type="domain" description="Acyltransferase 3" evidence="3">
    <location>
        <begin position="37"/>
        <end position="361"/>
    </location>
</feature>
<proteinExistence type="predicted"/>
<evidence type="ECO:0000256" key="2">
    <source>
        <dbReference type="SAM" id="Phobius"/>
    </source>
</evidence>
<keyword evidence="2" id="KW-0472">Membrane</keyword>
<accession>A0A853A187</accession>
<dbReference type="GO" id="GO:0016747">
    <property type="term" value="F:acyltransferase activity, transferring groups other than amino-acyl groups"/>
    <property type="evidence" value="ECO:0007669"/>
    <property type="project" value="InterPro"/>
</dbReference>
<gene>
    <name evidence="4" type="ORF">FHU37_004926</name>
</gene>
<evidence type="ECO:0000259" key="3">
    <source>
        <dbReference type="Pfam" id="PF01757"/>
    </source>
</evidence>
<dbReference type="Pfam" id="PF01757">
    <property type="entry name" value="Acyl_transf_3"/>
    <property type="match status" value="1"/>
</dbReference>
<feature type="transmembrane region" description="Helical" evidence="2">
    <location>
        <begin position="170"/>
        <end position="190"/>
    </location>
</feature>
<name>A0A853A187_9ACTN</name>
<feature type="transmembrane region" description="Helical" evidence="2">
    <location>
        <begin position="36"/>
        <end position="57"/>
    </location>
</feature>
<feature type="transmembrane region" description="Helical" evidence="2">
    <location>
        <begin position="343"/>
        <end position="364"/>
    </location>
</feature>
<keyword evidence="2" id="KW-0812">Transmembrane</keyword>
<evidence type="ECO:0000313" key="5">
    <source>
        <dbReference type="Proteomes" id="UP000567795"/>
    </source>
</evidence>
<organism evidence="4 5">
    <name type="scientific">Allostreptomyces psammosilenae</name>
    <dbReference type="NCBI Taxonomy" id="1892865"/>
    <lineage>
        <taxon>Bacteria</taxon>
        <taxon>Bacillati</taxon>
        <taxon>Actinomycetota</taxon>
        <taxon>Actinomycetes</taxon>
        <taxon>Kitasatosporales</taxon>
        <taxon>Streptomycetaceae</taxon>
        <taxon>Allostreptomyces</taxon>
    </lineage>
</organism>
<feature type="region of interest" description="Disordered" evidence="1">
    <location>
        <begin position="380"/>
        <end position="430"/>
    </location>
</feature>